<name>A0AAN6G968_9BASI</name>
<proteinExistence type="predicted"/>
<gene>
    <name evidence="2" type="ORF">OC842_006071</name>
</gene>
<keyword evidence="3" id="KW-1185">Reference proteome</keyword>
<feature type="signal peptide" evidence="1">
    <location>
        <begin position="1"/>
        <end position="21"/>
    </location>
</feature>
<reference evidence="2" key="1">
    <citation type="journal article" date="2023" name="PhytoFront">
        <title>Draft Genome Resources of Seven Strains of Tilletia horrida, Causal Agent of Kernel Smut of Rice.</title>
        <authorList>
            <person name="Khanal S."/>
            <person name="Antony Babu S."/>
            <person name="Zhou X.G."/>
        </authorList>
    </citation>
    <scope>NUCLEOTIDE SEQUENCE</scope>
    <source>
        <strain evidence="2">TX3</strain>
    </source>
</reference>
<dbReference type="Proteomes" id="UP001176521">
    <property type="component" value="Unassembled WGS sequence"/>
</dbReference>
<evidence type="ECO:0000313" key="3">
    <source>
        <dbReference type="Proteomes" id="UP001176521"/>
    </source>
</evidence>
<evidence type="ECO:0000256" key="1">
    <source>
        <dbReference type="SAM" id="SignalP"/>
    </source>
</evidence>
<keyword evidence="1" id="KW-0732">Signal</keyword>
<dbReference type="EMBL" id="JAPDMQ010000496">
    <property type="protein sequence ID" value="KAK0523673.1"/>
    <property type="molecule type" value="Genomic_DNA"/>
</dbReference>
<organism evidence="2 3">
    <name type="scientific">Tilletia horrida</name>
    <dbReference type="NCBI Taxonomy" id="155126"/>
    <lineage>
        <taxon>Eukaryota</taxon>
        <taxon>Fungi</taxon>
        <taxon>Dikarya</taxon>
        <taxon>Basidiomycota</taxon>
        <taxon>Ustilaginomycotina</taxon>
        <taxon>Exobasidiomycetes</taxon>
        <taxon>Tilletiales</taxon>
        <taxon>Tilletiaceae</taxon>
        <taxon>Tilletia</taxon>
    </lineage>
</organism>
<accession>A0AAN6G968</accession>
<comment type="caution">
    <text evidence="2">The sequence shown here is derived from an EMBL/GenBank/DDBJ whole genome shotgun (WGS) entry which is preliminary data.</text>
</comment>
<evidence type="ECO:0000313" key="2">
    <source>
        <dbReference type="EMBL" id="KAK0523673.1"/>
    </source>
</evidence>
<protein>
    <submittedName>
        <fullName evidence="2">Uncharacterized protein</fullName>
    </submittedName>
</protein>
<sequence>MKPSLATLALLLLGAGSHTSAVPIAHANEPTSSLLITRAPAAQLPIGQGPAVHLAARDVAPARLQPLFAVPRQPSSAAVLYPADQLAARELDYAAGGGLNLPFVHRASLDEPGDFVDETAPELGPASDFALALEQRGPPTAPSSADGEAILEVRRAIEAIITEPLERAEEHADDEEAVGHGEEDEENLEKRIVYSPAITYPRRETVWRAGDKVHVDWRTADIPNAYKSHKGSIMLGYRPANGEGGLNLHRTLASRFPIMAGHVSFHLPANLPTRHDYIVVLFGDSGNASPLFTIRGRANQLVQQLDTTPAALLAHGGRPAPVPVSDQGFHHQMGDGEGFEFPTLVYKANQPAVGPGVEGESLEDIIKSSSNGLLL</sequence>
<dbReference type="AlphaFoldDB" id="A0AAN6G968"/>
<feature type="chain" id="PRO_5042885653" evidence="1">
    <location>
        <begin position="22"/>
        <end position="375"/>
    </location>
</feature>